<dbReference type="InterPro" id="IPR022488">
    <property type="entry name" value="PPK2-related"/>
</dbReference>
<dbReference type="HOGENOM" id="CLU_048699_3_0_4"/>
<dbReference type="GO" id="GO:0006793">
    <property type="term" value="P:phosphorus metabolic process"/>
    <property type="evidence" value="ECO:0007669"/>
    <property type="project" value="InterPro"/>
</dbReference>
<dbReference type="PANTHER" id="PTHR34383">
    <property type="entry name" value="POLYPHOSPHATE:AMP PHOSPHOTRANSFERASE-RELATED"/>
    <property type="match status" value="1"/>
</dbReference>
<dbReference type="KEGG" id="vpd:VAPA_1c41660"/>
<dbReference type="NCBIfam" id="TIGR03707">
    <property type="entry name" value="PPK2_P_aer"/>
    <property type="match status" value="1"/>
</dbReference>
<organism evidence="6 7">
    <name type="scientific">Variovorax paradoxus B4</name>
    <dbReference type="NCBI Taxonomy" id="1246301"/>
    <lineage>
        <taxon>Bacteria</taxon>
        <taxon>Pseudomonadati</taxon>
        <taxon>Pseudomonadota</taxon>
        <taxon>Betaproteobacteria</taxon>
        <taxon>Burkholderiales</taxon>
        <taxon>Comamonadaceae</taxon>
        <taxon>Variovorax</taxon>
    </lineage>
</organism>
<dbReference type="EMBL" id="CP003911">
    <property type="protein sequence ID" value="AGU51243.1"/>
    <property type="molecule type" value="Genomic_DNA"/>
</dbReference>
<dbReference type="Proteomes" id="UP000016223">
    <property type="component" value="Chromosome 1"/>
</dbReference>
<dbReference type="InterPro" id="IPR016898">
    <property type="entry name" value="Polyphosphate_phosphotransfera"/>
</dbReference>
<dbReference type="PANTHER" id="PTHR34383:SF1">
    <property type="entry name" value="ADP-POLYPHOSPHATE PHOSPHOTRANSFERASE"/>
    <property type="match status" value="1"/>
</dbReference>
<dbReference type="GO" id="GO:0008976">
    <property type="term" value="F:polyphosphate kinase activity"/>
    <property type="evidence" value="ECO:0007669"/>
    <property type="project" value="UniProtKB-UniRule"/>
</dbReference>
<comment type="function">
    <text evidence="4">Uses inorganic polyphosphate (polyP) as a donor to convert GDP to GTP or ADP to ATP.</text>
</comment>
<protein>
    <recommendedName>
        <fullName evidence="4">ADP/GDP-polyphosphate phosphotransferase</fullName>
        <ecNumber evidence="4">2.7.4.-</ecNumber>
    </recommendedName>
    <alternativeName>
        <fullName evidence="4">Polyphosphate kinase PPK2</fullName>
    </alternativeName>
</protein>
<sequence length="305" mass="35904">MLTSALPDHEDLMQRIARDLIDSYDEELELEIEDRNIDGLDPAARSSDKAARQAYFKELFRLQGELVKLQDWVQHSKQKVVILFEGRDAAGKGGVIKRITQRLNPRVARVAALPAPNDRERTQWYFQRYAAHLPAAGEMVLFDRSWYNRAGVERVMGFCSDDEYEEFFRTVPEFEKMLVRSGIKLIKYWFSITDEEQHMRFLGRIHDPLKQWKLSPMDLESRRRWEEYTKAKEIMLERTHIAEAPWWVVQAVDKKKARLNCISHLLGQMPYQEVPHPPVELPARERHADYLRQPVPASMIVPEIY</sequence>
<dbReference type="SUPFAM" id="SSF52540">
    <property type="entry name" value="P-loop containing nucleoside triphosphate hydrolases"/>
    <property type="match status" value="1"/>
</dbReference>
<proteinExistence type="inferred from homology"/>
<gene>
    <name evidence="6" type="ORF">VAPA_1c41660</name>
</gene>
<dbReference type="InterPro" id="IPR027417">
    <property type="entry name" value="P-loop_NTPase"/>
</dbReference>
<dbReference type="AlphaFoldDB" id="T1XF99"/>
<evidence type="ECO:0000259" key="5">
    <source>
        <dbReference type="Pfam" id="PF03976"/>
    </source>
</evidence>
<reference evidence="6 7" key="1">
    <citation type="submission" date="2012-10" db="EMBL/GenBank/DDBJ databases">
        <title>Genome sequence of Variovorax paradoxus B4.</title>
        <authorList>
            <person name="Schuldes J."/>
            <person name="Brandt U."/>
            <person name="Hiessl S."/>
            <person name="Wuebbeler J.H."/>
            <person name="Thuermer A."/>
            <person name="Steinbuechel A."/>
            <person name="Daniel R."/>
        </authorList>
    </citation>
    <scope>NUCLEOTIDE SEQUENCE [LARGE SCALE GENOMIC DNA]</scope>
    <source>
        <strain evidence="6 7">B4</strain>
    </source>
</reference>
<accession>T1XF99</accession>
<name>T1XF99_VARPD</name>
<dbReference type="Pfam" id="PF03976">
    <property type="entry name" value="PPK2"/>
    <property type="match status" value="1"/>
</dbReference>
<evidence type="ECO:0000256" key="4">
    <source>
        <dbReference type="RuleBase" id="RU369062"/>
    </source>
</evidence>
<evidence type="ECO:0000256" key="1">
    <source>
        <dbReference type="ARBA" id="ARBA00009924"/>
    </source>
</evidence>
<evidence type="ECO:0000313" key="6">
    <source>
        <dbReference type="EMBL" id="AGU51243.1"/>
    </source>
</evidence>
<dbReference type="PATRIC" id="fig|1246301.3.peg.4214"/>
<comment type="similarity">
    <text evidence="1 4">Belongs to the polyphosphate kinase 2 (PPK2) family. Class I subfamily.</text>
</comment>
<feature type="domain" description="Polyphosphate kinase-2-related" evidence="5">
    <location>
        <begin position="51"/>
        <end position="275"/>
    </location>
</feature>
<keyword evidence="2 4" id="KW-0808">Transferase</keyword>
<keyword evidence="3 4" id="KW-0418">Kinase</keyword>
<evidence type="ECO:0000256" key="3">
    <source>
        <dbReference type="ARBA" id="ARBA00022777"/>
    </source>
</evidence>
<comment type="subunit">
    <text evidence="4">Homotetramer.</text>
</comment>
<dbReference type="InterPro" id="IPR022486">
    <property type="entry name" value="PPK2_PA0141"/>
</dbReference>
<dbReference type="Gene3D" id="3.40.50.300">
    <property type="entry name" value="P-loop containing nucleotide triphosphate hydrolases"/>
    <property type="match status" value="1"/>
</dbReference>
<dbReference type="EC" id="2.7.4.-" evidence="4"/>
<evidence type="ECO:0000256" key="2">
    <source>
        <dbReference type="ARBA" id="ARBA00022679"/>
    </source>
</evidence>
<evidence type="ECO:0000313" key="7">
    <source>
        <dbReference type="Proteomes" id="UP000016223"/>
    </source>
</evidence>
<dbReference type="PIRSF" id="PIRSF028756">
    <property type="entry name" value="PPK2_prd"/>
    <property type="match status" value="1"/>
</dbReference>